<keyword evidence="2" id="KW-1185">Reference proteome</keyword>
<dbReference type="RefSeq" id="WP_343187182.1">
    <property type="nucleotide sequence ID" value="NZ_JBCITM010000023.1"/>
</dbReference>
<name>A0ABU9VXM6_9CLOT</name>
<dbReference type="NCBIfam" id="TIGR00099">
    <property type="entry name" value="Cof-subfamily"/>
    <property type="match status" value="1"/>
</dbReference>
<dbReference type="SFLD" id="SFLDS00003">
    <property type="entry name" value="Haloacid_Dehalogenase"/>
    <property type="match status" value="1"/>
</dbReference>
<dbReference type="InterPro" id="IPR000150">
    <property type="entry name" value="Cof"/>
</dbReference>
<dbReference type="Gene3D" id="3.30.1240.10">
    <property type="match status" value="1"/>
</dbReference>
<dbReference type="Proteomes" id="UP001407405">
    <property type="component" value="Unassembled WGS sequence"/>
</dbReference>
<reference evidence="1 2" key="1">
    <citation type="submission" date="2024-04" db="EMBL/GenBank/DDBJ databases">
        <title>Genome sequencing and metabolic network reconstruction of aminoacids and betaine degradation by Anoxynatronum sibiricum.</title>
        <authorList>
            <person name="Detkova E.N."/>
            <person name="Boltjanskaja Y.V."/>
            <person name="Mardanov A.V."/>
            <person name="Kevbrin V."/>
        </authorList>
    </citation>
    <scope>NUCLEOTIDE SEQUENCE [LARGE SCALE GENOMIC DNA]</scope>
    <source>
        <strain evidence="1 2">Z-7981</strain>
    </source>
</reference>
<dbReference type="InterPro" id="IPR006379">
    <property type="entry name" value="HAD-SF_hydro_IIB"/>
</dbReference>
<evidence type="ECO:0000313" key="2">
    <source>
        <dbReference type="Proteomes" id="UP001407405"/>
    </source>
</evidence>
<evidence type="ECO:0000313" key="1">
    <source>
        <dbReference type="EMBL" id="MEN1761897.1"/>
    </source>
</evidence>
<sequence length="289" mass="32508">MKVQLLATDMDGTLLDDHKRLTEKNCLALQEAHDRGIQVVLCTGRPYQTVKPYLGQLAIPCWLVTNNGAVIRDPKGNVLHTSYLRHETLIQVVQALETPPHLYYHGSDDHYTYVKSRWQRMKNIFSFERRSLKSRQQAAFHAVDTVLLSGLHRKVNYATFSQNGGQLANLIVISQDGEALELKRQQLEKIPNLFLTRSGHDNLEILDRYTTKGNALAWLCRHLNLDMGNVAAIGDHENDVSMIAMAGFGFATENAVTTAKEQAMHITCSNNEGALWEMVTLLDLKKQAG</sequence>
<dbReference type="EC" id="3.1.3.-" evidence="1"/>
<dbReference type="Gene3D" id="3.40.50.1000">
    <property type="entry name" value="HAD superfamily/HAD-like"/>
    <property type="match status" value="1"/>
</dbReference>
<dbReference type="InterPro" id="IPR023214">
    <property type="entry name" value="HAD_sf"/>
</dbReference>
<dbReference type="PANTHER" id="PTHR10000:SF8">
    <property type="entry name" value="HAD SUPERFAMILY HYDROLASE-LIKE, TYPE 3"/>
    <property type="match status" value="1"/>
</dbReference>
<dbReference type="InterPro" id="IPR036412">
    <property type="entry name" value="HAD-like_sf"/>
</dbReference>
<dbReference type="PANTHER" id="PTHR10000">
    <property type="entry name" value="PHOSPHOSERINE PHOSPHATASE"/>
    <property type="match status" value="1"/>
</dbReference>
<gene>
    <name evidence="1" type="ORF">AAIG11_15525</name>
</gene>
<proteinExistence type="predicted"/>
<dbReference type="EMBL" id="JBCITM010000023">
    <property type="protein sequence ID" value="MEN1761897.1"/>
    <property type="molecule type" value="Genomic_DNA"/>
</dbReference>
<dbReference type="Pfam" id="PF08282">
    <property type="entry name" value="Hydrolase_3"/>
    <property type="match status" value="1"/>
</dbReference>
<organism evidence="1 2">
    <name type="scientific">Anoxynatronum sibiricum</name>
    <dbReference type="NCBI Taxonomy" id="210623"/>
    <lineage>
        <taxon>Bacteria</taxon>
        <taxon>Bacillati</taxon>
        <taxon>Bacillota</taxon>
        <taxon>Clostridia</taxon>
        <taxon>Eubacteriales</taxon>
        <taxon>Clostridiaceae</taxon>
        <taxon>Anoxynatronum</taxon>
    </lineage>
</organism>
<dbReference type="CDD" id="cd07516">
    <property type="entry name" value="HAD_Pase"/>
    <property type="match status" value="1"/>
</dbReference>
<protein>
    <submittedName>
        <fullName evidence="1">Cof-type HAD-IIB family hydrolase</fullName>
        <ecNumber evidence="1">3.1.3.-</ecNumber>
    </submittedName>
</protein>
<dbReference type="GO" id="GO:0016787">
    <property type="term" value="F:hydrolase activity"/>
    <property type="evidence" value="ECO:0007669"/>
    <property type="project" value="UniProtKB-KW"/>
</dbReference>
<keyword evidence="1" id="KW-0378">Hydrolase</keyword>
<accession>A0ABU9VXM6</accession>
<dbReference type="SFLD" id="SFLDG01140">
    <property type="entry name" value="C2.B:_Phosphomannomutase_and_P"/>
    <property type="match status" value="1"/>
</dbReference>
<comment type="caution">
    <text evidence="1">The sequence shown here is derived from an EMBL/GenBank/DDBJ whole genome shotgun (WGS) entry which is preliminary data.</text>
</comment>
<dbReference type="NCBIfam" id="TIGR01484">
    <property type="entry name" value="HAD-SF-IIB"/>
    <property type="match status" value="1"/>
</dbReference>
<dbReference type="SUPFAM" id="SSF56784">
    <property type="entry name" value="HAD-like"/>
    <property type="match status" value="1"/>
</dbReference>